<evidence type="ECO:0000256" key="4">
    <source>
        <dbReference type="PIRSR" id="PIRSR006806-1"/>
    </source>
</evidence>
<dbReference type="GO" id="GO:0009396">
    <property type="term" value="P:folic acid-containing compound biosynthetic process"/>
    <property type="evidence" value="ECO:0007669"/>
    <property type="project" value="TreeGrafter"/>
</dbReference>
<organism evidence="6 7">
    <name type="scientific">Richelia sinica FACHB-800</name>
    <dbReference type="NCBI Taxonomy" id="1357546"/>
    <lineage>
        <taxon>Bacteria</taxon>
        <taxon>Bacillati</taxon>
        <taxon>Cyanobacteriota</taxon>
        <taxon>Cyanophyceae</taxon>
        <taxon>Nostocales</taxon>
        <taxon>Nostocaceae</taxon>
        <taxon>Richelia</taxon>
    </lineage>
</organism>
<evidence type="ECO:0000313" key="7">
    <source>
        <dbReference type="Proteomes" id="UP000683511"/>
    </source>
</evidence>
<dbReference type="SUPFAM" id="SSF100950">
    <property type="entry name" value="NagB/RpiA/CoA transferase-like"/>
    <property type="match status" value="1"/>
</dbReference>
<dbReference type="NCBIfam" id="TIGR02727">
    <property type="entry name" value="MTHFS_bact"/>
    <property type="match status" value="1"/>
</dbReference>
<evidence type="ECO:0000256" key="3">
    <source>
        <dbReference type="ARBA" id="ARBA00022840"/>
    </source>
</evidence>
<dbReference type="RefSeq" id="WP_190601210.1">
    <property type="nucleotide sequence ID" value="NZ_CP021056.1"/>
</dbReference>
<sequence length="198" mass="22868">MQKLDLPINKKALRRHLLKMRRSMTVTEWREKSDRLCTNLQKSLLFNQAQTILAYFSLHQEPDLSVLLTNSQKRWGFPRCVDKSLHWHYWQPEEPLHKGAYDILEPSPTAKIVDVEEVDLILVPCVACDVQGFRLGYGGGYYDRLLSHPHWINKPTIGVVFDFAYFTQLPVEPWDIPLKAVVTDGINSGKPLNLSEIN</sequence>
<feature type="binding site" evidence="4">
    <location>
        <begin position="134"/>
        <end position="142"/>
    </location>
    <ligand>
        <name>ATP</name>
        <dbReference type="ChEBI" id="CHEBI:30616"/>
    </ligand>
</feature>
<dbReference type="KEGG" id="rsin:B6N60_00751"/>
<dbReference type="AlphaFoldDB" id="A0A975T4J3"/>
<keyword evidence="2 4" id="KW-0547">Nucleotide-binding</keyword>
<name>A0A975T4J3_9NOST</name>
<gene>
    <name evidence="6" type="ORF">B6N60_00751</name>
</gene>
<dbReference type="Pfam" id="PF01812">
    <property type="entry name" value="5-FTHF_cyc-lig"/>
    <property type="match status" value="1"/>
</dbReference>
<evidence type="ECO:0000256" key="5">
    <source>
        <dbReference type="RuleBase" id="RU361279"/>
    </source>
</evidence>
<proteinExistence type="inferred from homology"/>
<dbReference type="InterPro" id="IPR024185">
    <property type="entry name" value="FTHF_cligase-like_sf"/>
</dbReference>
<feature type="binding site" evidence="4">
    <location>
        <begin position="10"/>
        <end position="14"/>
    </location>
    <ligand>
        <name>ATP</name>
        <dbReference type="ChEBI" id="CHEBI:30616"/>
    </ligand>
</feature>
<reference evidence="6" key="1">
    <citation type="submission" date="2017-04" db="EMBL/GenBank/DDBJ databases">
        <title>Genome deletions in a multicellular cyanobacterial endosymbiont for morphological adaptation in marine diatoms.</title>
        <authorList>
            <person name="Wang Y."/>
            <person name="Gao H."/>
            <person name="Li R."/>
            <person name="Xu X."/>
        </authorList>
    </citation>
    <scope>NUCLEOTIDE SEQUENCE</scope>
    <source>
        <strain evidence="6">FACHB 800</strain>
    </source>
</reference>
<dbReference type="InterPro" id="IPR002698">
    <property type="entry name" value="FTHF_cligase"/>
</dbReference>
<evidence type="ECO:0000256" key="2">
    <source>
        <dbReference type="ARBA" id="ARBA00022741"/>
    </source>
</evidence>
<dbReference type="PANTHER" id="PTHR23407:SF1">
    <property type="entry name" value="5-FORMYLTETRAHYDROFOLATE CYCLO-LIGASE"/>
    <property type="match status" value="1"/>
</dbReference>
<keyword evidence="5" id="KW-0479">Metal-binding</keyword>
<comment type="catalytic activity">
    <reaction evidence="5">
        <text>(6S)-5-formyl-5,6,7,8-tetrahydrofolate + ATP = (6R)-5,10-methenyltetrahydrofolate + ADP + phosphate</text>
        <dbReference type="Rhea" id="RHEA:10488"/>
        <dbReference type="ChEBI" id="CHEBI:30616"/>
        <dbReference type="ChEBI" id="CHEBI:43474"/>
        <dbReference type="ChEBI" id="CHEBI:57455"/>
        <dbReference type="ChEBI" id="CHEBI:57457"/>
        <dbReference type="ChEBI" id="CHEBI:456216"/>
        <dbReference type="EC" id="6.3.3.2"/>
    </reaction>
</comment>
<dbReference type="EC" id="6.3.3.2" evidence="5"/>
<dbReference type="PANTHER" id="PTHR23407">
    <property type="entry name" value="ATPASE INHIBITOR/5-FORMYLTETRAHYDROFOLATE CYCLO-LIGASE"/>
    <property type="match status" value="1"/>
</dbReference>
<dbReference type="PIRSF" id="PIRSF006806">
    <property type="entry name" value="FTHF_cligase"/>
    <property type="match status" value="1"/>
</dbReference>
<accession>A0A975T4J3</accession>
<comment type="similarity">
    <text evidence="1 5">Belongs to the 5-formyltetrahydrofolate cyclo-ligase family.</text>
</comment>
<feature type="binding site" evidence="4">
    <location>
        <position position="61"/>
    </location>
    <ligand>
        <name>substrate</name>
    </ligand>
</feature>
<keyword evidence="7" id="KW-1185">Reference proteome</keyword>
<keyword evidence="3 4" id="KW-0067">ATP-binding</keyword>
<protein>
    <recommendedName>
        <fullName evidence="5">5-formyltetrahydrofolate cyclo-ligase</fullName>
        <ecNumber evidence="5">6.3.3.2</ecNumber>
    </recommendedName>
</protein>
<dbReference type="Proteomes" id="UP000683511">
    <property type="component" value="Chromosome"/>
</dbReference>
<dbReference type="GO" id="GO:0035999">
    <property type="term" value="P:tetrahydrofolate interconversion"/>
    <property type="evidence" value="ECO:0007669"/>
    <property type="project" value="TreeGrafter"/>
</dbReference>
<dbReference type="GO" id="GO:0005524">
    <property type="term" value="F:ATP binding"/>
    <property type="evidence" value="ECO:0007669"/>
    <property type="project" value="UniProtKB-KW"/>
</dbReference>
<keyword evidence="5" id="KW-0460">Magnesium</keyword>
<evidence type="ECO:0000256" key="1">
    <source>
        <dbReference type="ARBA" id="ARBA00010638"/>
    </source>
</evidence>
<evidence type="ECO:0000313" key="6">
    <source>
        <dbReference type="EMBL" id="QXE22071.1"/>
    </source>
</evidence>
<dbReference type="GO" id="GO:0046872">
    <property type="term" value="F:metal ion binding"/>
    <property type="evidence" value="ECO:0007669"/>
    <property type="project" value="UniProtKB-KW"/>
</dbReference>
<dbReference type="Gene3D" id="3.40.50.10420">
    <property type="entry name" value="NagB/RpiA/CoA transferase-like"/>
    <property type="match status" value="1"/>
</dbReference>
<dbReference type="InterPro" id="IPR037171">
    <property type="entry name" value="NagB/RpiA_transferase-like"/>
</dbReference>
<dbReference type="EMBL" id="CP021056">
    <property type="protein sequence ID" value="QXE22071.1"/>
    <property type="molecule type" value="Genomic_DNA"/>
</dbReference>
<comment type="cofactor">
    <cofactor evidence="5">
        <name>Mg(2+)</name>
        <dbReference type="ChEBI" id="CHEBI:18420"/>
    </cofactor>
</comment>
<dbReference type="GO" id="GO:0030272">
    <property type="term" value="F:5-formyltetrahydrofolate cyclo-ligase activity"/>
    <property type="evidence" value="ECO:0007669"/>
    <property type="project" value="UniProtKB-EC"/>
</dbReference>